<dbReference type="PANTHER" id="PTHR40078:SF1">
    <property type="entry name" value="INTEGRAL MEMBRANE PROTEIN"/>
    <property type="match status" value="1"/>
</dbReference>
<dbReference type="PANTHER" id="PTHR40078">
    <property type="entry name" value="INTEGRAL MEMBRANE PROTEIN-RELATED"/>
    <property type="match status" value="1"/>
</dbReference>
<protein>
    <recommendedName>
        <fullName evidence="5">Membrane protein YczE</fullName>
    </recommendedName>
</protein>
<feature type="transmembrane region" description="Helical" evidence="2">
    <location>
        <begin position="64"/>
        <end position="82"/>
    </location>
</feature>
<sequence length="240" mass="24888">MGISARPGPLVEHDVARWARRLTQLYVGLVLFGVSAGMQVRAGLGLDPWDVLHQGIAQRVHHAIGTVAIVLGALVLLLWWPLRQRPGVGTVSNVVVVGLALNATLVALPPQHGYPAKIAMLLGAIVLCGLASGMYISAGLGPGPRDGLMTGLARRTGLSVRIVRTGIELTVLACGWLLGGSVGVGTVLFALAIGPITQQFMTVLRIPGVPQGHEGKRPRTGPQPPGGRDLACCSDSNGPA</sequence>
<evidence type="ECO:0000256" key="2">
    <source>
        <dbReference type="SAM" id="Phobius"/>
    </source>
</evidence>
<keyword evidence="2" id="KW-0472">Membrane</keyword>
<gene>
    <name evidence="3" type="ORF">RM423_13335</name>
</gene>
<dbReference type="InterPro" id="IPR038750">
    <property type="entry name" value="YczE/YyaS-like"/>
</dbReference>
<keyword evidence="2" id="KW-0812">Transmembrane</keyword>
<feature type="transmembrane region" description="Helical" evidence="2">
    <location>
        <begin position="120"/>
        <end position="140"/>
    </location>
</feature>
<dbReference type="RefSeq" id="WP_311423525.1">
    <property type="nucleotide sequence ID" value="NZ_JAVREH010000017.1"/>
</dbReference>
<comment type="caution">
    <text evidence="3">The sequence shown here is derived from an EMBL/GenBank/DDBJ whole genome shotgun (WGS) entry which is preliminary data.</text>
</comment>
<dbReference type="Proteomes" id="UP001183176">
    <property type="component" value="Unassembled WGS sequence"/>
</dbReference>
<dbReference type="Pfam" id="PF19700">
    <property type="entry name" value="DUF6198"/>
    <property type="match status" value="1"/>
</dbReference>
<feature type="region of interest" description="Disordered" evidence="1">
    <location>
        <begin position="211"/>
        <end position="240"/>
    </location>
</feature>
<feature type="transmembrane region" description="Helical" evidence="2">
    <location>
        <begin position="25"/>
        <end position="44"/>
    </location>
</feature>
<feature type="transmembrane region" description="Helical" evidence="2">
    <location>
        <begin position="88"/>
        <end position="108"/>
    </location>
</feature>
<evidence type="ECO:0000313" key="3">
    <source>
        <dbReference type="EMBL" id="MDT0262374.1"/>
    </source>
</evidence>
<proteinExistence type="predicted"/>
<organism evidence="3 4">
    <name type="scientific">Jatrophihabitans lederbergiae</name>
    <dbReference type="NCBI Taxonomy" id="3075547"/>
    <lineage>
        <taxon>Bacteria</taxon>
        <taxon>Bacillati</taxon>
        <taxon>Actinomycetota</taxon>
        <taxon>Actinomycetes</taxon>
        <taxon>Jatrophihabitantales</taxon>
        <taxon>Jatrophihabitantaceae</taxon>
        <taxon>Jatrophihabitans</taxon>
    </lineage>
</organism>
<accession>A0ABU2JCG7</accession>
<evidence type="ECO:0000313" key="4">
    <source>
        <dbReference type="Proteomes" id="UP001183176"/>
    </source>
</evidence>
<feature type="transmembrane region" description="Helical" evidence="2">
    <location>
        <begin position="169"/>
        <end position="193"/>
    </location>
</feature>
<evidence type="ECO:0008006" key="5">
    <source>
        <dbReference type="Google" id="ProtNLM"/>
    </source>
</evidence>
<keyword evidence="2" id="KW-1133">Transmembrane helix</keyword>
<dbReference type="EMBL" id="JAVREH010000017">
    <property type="protein sequence ID" value="MDT0262374.1"/>
    <property type="molecule type" value="Genomic_DNA"/>
</dbReference>
<evidence type="ECO:0000256" key="1">
    <source>
        <dbReference type="SAM" id="MobiDB-lite"/>
    </source>
</evidence>
<keyword evidence="4" id="KW-1185">Reference proteome</keyword>
<reference evidence="4" key="1">
    <citation type="submission" date="2023-07" db="EMBL/GenBank/DDBJ databases">
        <title>30 novel species of actinomycetes from the DSMZ collection.</title>
        <authorList>
            <person name="Nouioui I."/>
        </authorList>
    </citation>
    <scope>NUCLEOTIDE SEQUENCE [LARGE SCALE GENOMIC DNA]</scope>
    <source>
        <strain evidence="4">DSM 44399</strain>
    </source>
</reference>
<name>A0ABU2JCG7_9ACTN</name>